<organism evidence="2">
    <name type="scientific">Cyanothece sp. (strain PCC 7425 / ATCC 29141)</name>
    <dbReference type="NCBI Taxonomy" id="395961"/>
    <lineage>
        <taxon>Bacteria</taxon>
        <taxon>Bacillati</taxon>
        <taxon>Cyanobacteriota</taxon>
        <taxon>Cyanophyceae</taxon>
        <taxon>Gomontiellales</taxon>
        <taxon>Cyanothecaceae</taxon>
        <taxon>Cyanothece</taxon>
    </lineage>
</organism>
<feature type="transmembrane region" description="Helical" evidence="1">
    <location>
        <begin position="105"/>
        <end position="127"/>
    </location>
</feature>
<dbReference type="EMBL" id="CP001344">
    <property type="protein sequence ID" value="ACL44638.1"/>
    <property type="molecule type" value="Genomic_DNA"/>
</dbReference>
<evidence type="ECO:0008006" key="3">
    <source>
        <dbReference type="Google" id="ProtNLM"/>
    </source>
</evidence>
<evidence type="ECO:0000256" key="1">
    <source>
        <dbReference type="SAM" id="Phobius"/>
    </source>
</evidence>
<proteinExistence type="predicted"/>
<dbReference type="OrthoDB" id="9800053at2"/>
<keyword evidence="1" id="KW-0812">Transmembrane</keyword>
<keyword evidence="1" id="KW-1133">Transmembrane helix</keyword>
<dbReference type="PANTHER" id="PTHR35337:SF1">
    <property type="entry name" value="SLR1478 PROTEIN"/>
    <property type="match status" value="1"/>
</dbReference>
<feature type="transmembrane region" description="Helical" evidence="1">
    <location>
        <begin position="298"/>
        <end position="314"/>
    </location>
</feature>
<dbReference type="KEGG" id="cyn:Cyan7425_2278"/>
<evidence type="ECO:0000313" key="2">
    <source>
        <dbReference type="EMBL" id="ACL44638.1"/>
    </source>
</evidence>
<protein>
    <recommendedName>
        <fullName evidence="3">Stage II sporulation protein M</fullName>
    </recommendedName>
</protein>
<feature type="transmembrane region" description="Helical" evidence="1">
    <location>
        <begin position="201"/>
        <end position="221"/>
    </location>
</feature>
<feature type="transmembrane region" description="Helical" evidence="1">
    <location>
        <begin position="227"/>
        <end position="247"/>
    </location>
</feature>
<dbReference type="STRING" id="395961.Cyan7425_2278"/>
<dbReference type="eggNOG" id="COG1300">
    <property type="taxonomic scope" value="Bacteria"/>
</dbReference>
<feature type="transmembrane region" description="Helical" evidence="1">
    <location>
        <begin position="267"/>
        <end position="286"/>
    </location>
</feature>
<dbReference type="PANTHER" id="PTHR35337">
    <property type="entry name" value="SLR1478 PROTEIN"/>
    <property type="match status" value="1"/>
</dbReference>
<dbReference type="InterPro" id="IPR002798">
    <property type="entry name" value="SpoIIM-like"/>
</dbReference>
<keyword evidence="1" id="KW-0472">Membrane</keyword>
<name>B8HW59_CYAP4</name>
<dbReference type="Pfam" id="PF01944">
    <property type="entry name" value="SpoIIM"/>
    <property type="match status" value="1"/>
</dbReference>
<gene>
    <name evidence="2" type="ordered locus">Cyan7425_2278</name>
</gene>
<accession>B8HW59</accession>
<reference evidence="2" key="1">
    <citation type="submission" date="2009-01" db="EMBL/GenBank/DDBJ databases">
        <title>Complete sequence of chromosome Cyanothece sp. PCC 7425.</title>
        <authorList>
            <consortium name="US DOE Joint Genome Institute"/>
            <person name="Lucas S."/>
            <person name="Copeland A."/>
            <person name="Lapidus A."/>
            <person name="Glavina del Rio T."/>
            <person name="Dalin E."/>
            <person name="Tice H."/>
            <person name="Bruce D."/>
            <person name="Goodwin L."/>
            <person name="Pitluck S."/>
            <person name="Sims D."/>
            <person name="Meineke L."/>
            <person name="Brettin T."/>
            <person name="Detter J.C."/>
            <person name="Han C."/>
            <person name="Larimer F."/>
            <person name="Land M."/>
            <person name="Hauser L."/>
            <person name="Kyrpides N."/>
            <person name="Ovchinnikova G."/>
            <person name="Liberton M."/>
            <person name="Stoeckel J."/>
            <person name="Banerjee A."/>
            <person name="Singh A."/>
            <person name="Page L."/>
            <person name="Sato H."/>
            <person name="Zhao L."/>
            <person name="Sherman L."/>
            <person name="Pakrasi H."/>
            <person name="Richardson P."/>
        </authorList>
    </citation>
    <scope>NUCLEOTIDE SEQUENCE</scope>
    <source>
        <strain evidence="2">PCC 7425</strain>
    </source>
</reference>
<sequence length="320" mass="35526">MDVQRWLARQEPKWSQLETLLQKSEQKGLRSLTVQEVQQLSSLYRTVSADLARVRSRNLGSGLGEYLQNLALRGYGQVYQGRRRSSWRAIVQFYRWEFPALVRQTWLYTALATAIFLLGGLIAWWYAWRDPDFLPLVVPSRILNLVQKEGKLWMGSIVGIEPLASSWIMTNNIAVSFATLAGGMMAGLGTLFILWNNGIHIGAIATLVGQHDLAYPFWAFVLPHGALELPAIFLAGGAGLLLGQALLFPGRYRRMVALTQNGAQAIYLMFGVVPLLVIAGVIEGFFSPNPLVPNSIKYLAGTLIFLGLLVYLSSRPDTSS</sequence>
<feature type="transmembrane region" description="Helical" evidence="1">
    <location>
        <begin position="173"/>
        <end position="194"/>
    </location>
</feature>
<dbReference type="AlphaFoldDB" id="B8HW59"/>
<dbReference type="HOGENOM" id="CLU_069787_0_0_3"/>